<dbReference type="EMBL" id="FR905195">
    <property type="protein sequence ID" value="CDQ77021.1"/>
    <property type="molecule type" value="Genomic_DNA"/>
</dbReference>
<name>A0A060XC08_ONCMY</name>
<dbReference type="CDD" id="cd00333">
    <property type="entry name" value="MIP"/>
    <property type="match status" value="1"/>
</dbReference>
<comment type="subunit">
    <text evidence="14">Homotetramer. The tetramers can form oligomeric arrays in membranes. The size of the oligomers differs between tissues and is smaller in skeletal muscle than in brain. Interaction between AQP4 oligomeric arrays in close-by cells can contribute to cell-cell adhesion. Part of a complex containing MLC1, TRPV4, HEPACAM and ATP1B1.</text>
</comment>
<keyword evidence="7 15" id="KW-0812">Transmembrane</keyword>
<keyword evidence="10" id="KW-0472">Membrane</keyword>
<evidence type="ECO:0000256" key="3">
    <source>
        <dbReference type="ARBA" id="ARBA00006175"/>
    </source>
</evidence>
<dbReference type="AlphaFoldDB" id="A0A060XC08"/>
<reference evidence="16" key="1">
    <citation type="journal article" date="2014" name="Nat. Commun.">
        <title>The rainbow trout genome provides novel insights into evolution after whole-genome duplication in vertebrates.</title>
        <authorList>
            <person name="Berthelot C."/>
            <person name="Brunet F."/>
            <person name="Chalopin D."/>
            <person name="Juanchich A."/>
            <person name="Bernard M."/>
            <person name="Noel B."/>
            <person name="Bento P."/>
            <person name="Da Silva C."/>
            <person name="Labadie K."/>
            <person name="Alberti A."/>
            <person name="Aury J.M."/>
            <person name="Louis A."/>
            <person name="Dehais P."/>
            <person name="Bardou P."/>
            <person name="Montfort J."/>
            <person name="Klopp C."/>
            <person name="Cabau C."/>
            <person name="Gaspin C."/>
            <person name="Thorgaard G.H."/>
            <person name="Boussaha M."/>
            <person name="Quillet E."/>
            <person name="Guyomard R."/>
            <person name="Galiana D."/>
            <person name="Bobe J."/>
            <person name="Volff J.N."/>
            <person name="Genet C."/>
            <person name="Wincker P."/>
            <person name="Jaillon O."/>
            <person name="Roest Crollius H."/>
            <person name="Guiguen Y."/>
        </authorList>
    </citation>
    <scope>NUCLEOTIDE SEQUENCE [LARGE SCALE GENOMIC DNA]</scope>
</reference>
<evidence type="ECO:0000256" key="11">
    <source>
        <dbReference type="ARBA" id="ARBA00023180"/>
    </source>
</evidence>
<evidence type="ECO:0000256" key="6">
    <source>
        <dbReference type="ARBA" id="ARBA00022553"/>
    </source>
</evidence>
<evidence type="ECO:0000256" key="10">
    <source>
        <dbReference type="ARBA" id="ARBA00023136"/>
    </source>
</evidence>
<keyword evidence="4 15" id="KW-0813">Transport</keyword>
<evidence type="ECO:0000256" key="13">
    <source>
        <dbReference type="ARBA" id="ARBA00040878"/>
    </source>
</evidence>
<evidence type="ECO:0000256" key="14">
    <source>
        <dbReference type="ARBA" id="ARBA00046979"/>
    </source>
</evidence>
<protein>
    <recommendedName>
        <fullName evidence="13">Aquaporin-4</fullName>
    </recommendedName>
</protein>
<evidence type="ECO:0000256" key="15">
    <source>
        <dbReference type="RuleBase" id="RU000477"/>
    </source>
</evidence>
<evidence type="ECO:0000256" key="8">
    <source>
        <dbReference type="ARBA" id="ARBA00022737"/>
    </source>
</evidence>
<dbReference type="PRINTS" id="PR00783">
    <property type="entry name" value="MINTRINSICP"/>
</dbReference>
<dbReference type="PaxDb" id="8022-A0A060XC08"/>
<evidence type="ECO:0000256" key="1">
    <source>
        <dbReference type="ARBA" id="ARBA00004415"/>
    </source>
</evidence>
<dbReference type="SUPFAM" id="SSF81338">
    <property type="entry name" value="Aquaporin-like"/>
    <property type="match status" value="1"/>
</dbReference>
<gene>
    <name evidence="16" type="ORF">GSONMT00056018001</name>
</gene>
<sequence>MHGSFSSDRPTSTFSSPLALCHYQPTAACLMSEEKAIEERGRSCIYLWSCLSACNQHPMMVAFKGIWTKDFWRAVSAEYLATMIFVLLSLGSTINWAVESDNPPPADLVLISFCFGLAIATMVQCFGHISGGHINPAVTAAMVVTRKLSLAKGVFYLAAQCLGAITGAGLLYLVTPVSVRGGLGVTMVNPKLNVGCGLLVELLITFELVFTVFATCDPKRSVNGSAGLAIGFAVAIGHLFAIPYTGASMNPARSFGPAVVTMNFENHWVYWVGPILGGIMAAALYEYLFCPDPELKKMFHEVFQKDPASGKYREVEGSMYQTEPDDLIIKPGSIHHIDLEKGEKKDPFLDSTAEVLSSV</sequence>
<dbReference type="NCBIfam" id="TIGR00861">
    <property type="entry name" value="MIP"/>
    <property type="match status" value="1"/>
</dbReference>
<comment type="catalytic activity">
    <reaction evidence="12">
        <text>H2O(in) = H2O(out)</text>
        <dbReference type="Rhea" id="RHEA:29667"/>
        <dbReference type="ChEBI" id="CHEBI:15377"/>
    </reaction>
</comment>
<organism evidence="16 17">
    <name type="scientific">Oncorhynchus mykiss</name>
    <name type="common">Rainbow trout</name>
    <name type="synonym">Salmo gairdneri</name>
    <dbReference type="NCBI Taxonomy" id="8022"/>
    <lineage>
        <taxon>Eukaryota</taxon>
        <taxon>Metazoa</taxon>
        <taxon>Chordata</taxon>
        <taxon>Craniata</taxon>
        <taxon>Vertebrata</taxon>
        <taxon>Euteleostomi</taxon>
        <taxon>Actinopterygii</taxon>
        <taxon>Neopterygii</taxon>
        <taxon>Teleostei</taxon>
        <taxon>Protacanthopterygii</taxon>
        <taxon>Salmoniformes</taxon>
        <taxon>Salmonidae</taxon>
        <taxon>Salmoninae</taxon>
        <taxon>Oncorhynchus</taxon>
    </lineage>
</organism>
<dbReference type="Gene3D" id="1.20.1080.10">
    <property type="entry name" value="Glycerol uptake facilitator protein"/>
    <property type="match status" value="1"/>
</dbReference>
<evidence type="ECO:0000256" key="12">
    <source>
        <dbReference type="ARBA" id="ARBA00034651"/>
    </source>
</evidence>
<dbReference type="PRINTS" id="PR02016">
    <property type="entry name" value="AQUAPORIN4"/>
</dbReference>
<reference evidence="16" key="2">
    <citation type="submission" date="2014-03" db="EMBL/GenBank/DDBJ databases">
        <authorList>
            <person name="Genoscope - CEA"/>
        </authorList>
    </citation>
    <scope>NUCLEOTIDE SEQUENCE</scope>
</reference>
<dbReference type="GO" id="GO:0042383">
    <property type="term" value="C:sarcolemma"/>
    <property type="evidence" value="ECO:0007669"/>
    <property type="project" value="UniProtKB-SubCell"/>
</dbReference>
<dbReference type="InterPro" id="IPR034294">
    <property type="entry name" value="Aquaporin_transptr"/>
</dbReference>
<dbReference type="Pfam" id="PF00230">
    <property type="entry name" value="MIP"/>
    <property type="match status" value="1"/>
</dbReference>
<dbReference type="STRING" id="8022.A0A060XC08"/>
<dbReference type="GO" id="GO:0015250">
    <property type="term" value="F:water channel activity"/>
    <property type="evidence" value="ECO:0007669"/>
    <property type="project" value="UniProtKB-ARBA"/>
</dbReference>
<proteinExistence type="inferred from homology"/>
<evidence type="ECO:0000256" key="5">
    <source>
        <dbReference type="ARBA" id="ARBA00022475"/>
    </source>
</evidence>
<dbReference type="FunFam" id="1.20.1080.10:FF:000009">
    <property type="entry name" value="aquaporin-4 isoform X1"/>
    <property type="match status" value="1"/>
</dbReference>
<comment type="similarity">
    <text evidence="3 15">Belongs to the MIP/aquaporin (TC 1.A.8) family.</text>
</comment>
<dbReference type="PANTHER" id="PTHR19139:SF34">
    <property type="entry name" value="AQUAPORIN-4"/>
    <property type="match status" value="1"/>
</dbReference>
<keyword evidence="9" id="KW-1133">Transmembrane helix</keyword>
<keyword evidence="6" id="KW-0597">Phosphoprotein</keyword>
<dbReference type="PANTHER" id="PTHR19139">
    <property type="entry name" value="AQUAPORIN TRANSPORTER"/>
    <property type="match status" value="1"/>
</dbReference>
<evidence type="ECO:0000256" key="9">
    <source>
        <dbReference type="ARBA" id="ARBA00022989"/>
    </source>
</evidence>
<dbReference type="InterPro" id="IPR023271">
    <property type="entry name" value="Aquaporin-like"/>
</dbReference>
<evidence type="ECO:0000256" key="4">
    <source>
        <dbReference type="ARBA" id="ARBA00022448"/>
    </source>
</evidence>
<dbReference type="GO" id="GO:0009992">
    <property type="term" value="P:intracellular water homeostasis"/>
    <property type="evidence" value="ECO:0007669"/>
    <property type="project" value="UniProtKB-ARBA"/>
</dbReference>
<evidence type="ECO:0000313" key="17">
    <source>
        <dbReference type="Proteomes" id="UP000193380"/>
    </source>
</evidence>
<evidence type="ECO:0000256" key="2">
    <source>
        <dbReference type="ARBA" id="ARBA00004554"/>
    </source>
</evidence>
<accession>A0A060XC08</accession>
<keyword evidence="8" id="KW-0677">Repeat</keyword>
<dbReference type="InterPro" id="IPR000425">
    <property type="entry name" value="MIP"/>
</dbReference>
<comment type="subcellular location">
    <subcellularLocation>
        <location evidence="2">Basolateral cell membrane</location>
        <topology evidence="2">Multi-pass membrane protein</topology>
    </subcellularLocation>
    <subcellularLocation>
        <location evidence="1">Cell membrane</location>
        <location evidence="1">Sarcolemma</location>
        <topology evidence="1">Multi-pass membrane protein</topology>
    </subcellularLocation>
</comment>
<evidence type="ECO:0000313" key="16">
    <source>
        <dbReference type="EMBL" id="CDQ77021.1"/>
    </source>
</evidence>
<dbReference type="GO" id="GO:0016323">
    <property type="term" value="C:basolateral plasma membrane"/>
    <property type="evidence" value="ECO:0007669"/>
    <property type="project" value="UniProtKB-SubCell"/>
</dbReference>
<keyword evidence="11" id="KW-0325">Glycoprotein</keyword>
<keyword evidence="5" id="KW-1003">Cell membrane</keyword>
<dbReference type="Proteomes" id="UP000193380">
    <property type="component" value="Unassembled WGS sequence"/>
</dbReference>
<evidence type="ECO:0000256" key="7">
    <source>
        <dbReference type="ARBA" id="ARBA00022692"/>
    </source>
</evidence>